<dbReference type="FunFam" id="1.10.1040.10:FF:000001">
    <property type="entry name" value="Glycerol-3-phosphate dehydrogenase [NAD(P)+]"/>
    <property type="match status" value="1"/>
</dbReference>
<dbReference type="GO" id="GO:0046168">
    <property type="term" value="P:glycerol-3-phosphate catabolic process"/>
    <property type="evidence" value="ECO:0007669"/>
    <property type="project" value="UniProtKB-UniRule"/>
</dbReference>
<feature type="binding site" evidence="9">
    <location>
        <position position="270"/>
    </location>
    <ligand>
        <name>NAD(+)</name>
        <dbReference type="ChEBI" id="CHEBI:57540"/>
    </ligand>
</feature>
<keyword evidence="15" id="KW-1185">Reference proteome</keyword>
<dbReference type="AlphaFoldDB" id="A0A4Y7QLH2"/>
<dbReference type="STRING" id="50990.A0A4Y7QLH2"/>
<reference evidence="14 15" key="1">
    <citation type="submission" date="2018-06" db="EMBL/GenBank/DDBJ databases">
        <title>A transcriptomic atlas of mushroom development highlights an independent origin of complex multicellularity.</title>
        <authorList>
            <consortium name="DOE Joint Genome Institute"/>
            <person name="Krizsan K."/>
            <person name="Almasi E."/>
            <person name="Merenyi Z."/>
            <person name="Sahu N."/>
            <person name="Viragh M."/>
            <person name="Koszo T."/>
            <person name="Mondo S."/>
            <person name="Kiss B."/>
            <person name="Balint B."/>
            <person name="Kues U."/>
            <person name="Barry K."/>
            <person name="Hegedus J.C."/>
            <person name="Henrissat B."/>
            <person name="Johnson J."/>
            <person name="Lipzen A."/>
            <person name="Ohm R."/>
            <person name="Nagy I."/>
            <person name="Pangilinan J."/>
            <person name="Yan J."/>
            <person name="Xiong Y."/>
            <person name="Grigoriev I.V."/>
            <person name="Hibbett D.S."/>
            <person name="Nagy L.G."/>
        </authorList>
    </citation>
    <scope>NUCLEOTIDE SEQUENCE [LARGE SCALE GENOMIC DNA]</scope>
    <source>
        <strain evidence="14 15">SZMC22713</strain>
    </source>
</reference>
<evidence type="ECO:0000256" key="9">
    <source>
        <dbReference type="PIRSR" id="PIRSR000114-3"/>
    </source>
</evidence>
<dbReference type="GO" id="GO:0051287">
    <property type="term" value="F:NAD binding"/>
    <property type="evidence" value="ECO:0007669"/>
    <property type="project" value="UniProtKB-UniRule"/>
</dbReference>
<dbReference type="OrthoDB" id="10263760at2759"/>
<feature type="active site" description="Proton acceptor" evidence="7">
    <location>
        <position position="206"/>
    </location>
</feature>
<evidence type="ECO:0000256" key="4">
    <source>
        <dbReference type="ARBA" id="ARBA00048683"/>
    </source>
</evidence>
<dbReference type="Proteomes" id="UP000294933">
    <property type="component" value="Unassembled WGS sequence"/>
</dbReference>
<protein>
    <recommendedName>
        <fullName evidence="11">Glycerol-3-phosphate dehydrogenase [NAD(+)]</fullName>
        <ecNumber evidence="11">1.1.1.8</ecNumber>
    </recommendedName>
</protein>
<dbReference type="GO" id="GO:0020015">
    <property type="term" value="C:glycosome"/>
    <property type="evidence" value="ECO:0007669"/>
    <property type="project" value="UniProtKB-SubCell"/>
</dbReference>
<keyword evidence="6" id="KW-0327">Glycosome</keyword>
<accession>A0A4Y7QLH2</accession>
<name>A0A4Y7QLH2_9AGAM</name>
<evidence type="ECO:0000256" key="8">
    <source>
        <dbReference type="PIRSR" id="PIRSR000114-2"/>
    </source>
</evidence>
<dbReference type="InterPro" id="IPR006109">
    <property type="entry name" value="G3P_DH_NAD-dep_C"/>
</dbReference>
<dbReference type="EMBL" id="ML170158">
    <property type="protein sequence ID" value="TDL28226.1"/>
    <property type="molecule type" value="Genomic_DNA"/>
</dbReference>
<evidence type="ECO:0000256" key="11">
    <source>
        <dbReference type="RuleBase" id="RU361243"/>
    </source>
</evidence>
<comment type="similarity">
    <text evidence="1 10">Belongs to the NAD-dependent glycerol-3-phosphate dehydrogenase family.</text>
</comment>
<dbReference type="InterPro" id="IPR011128">
    <property type="entry name" value="G3P_DH_NAD-dep_N"/>
</dbReference>
<dbReference type="FunFam" id="3.40.50.720:FF:000019">
    <property type="entry name" value="Glycerol-3-phosphate dehydrogenase [NAD(P)+]"/>
    <property type="match status" value="1"/>
</dbReference>
<dbReference type="Pfam" id="PF01210">
    <property type="entry name" value="NAD_Gly3P_dh_N"/>
    <property type="match status" value="1"/>
</dbReference>
<feature type="domain" description="Glycerol-3-phosphate dehydrogenase NAD-dependent N-terminal" evidence="12">
    <location>
        <begin position="13"/>
        <end position="174"/>
    </location>
</feature>
<evidence type="ECO:0000256" key="10">
    <source>
        <dbReference type="RuleBase" id="RU000437"/>
    </source>
</evidence>
<proteinExistence type="inferred from homology"/>
<dbReference type="SUPFAM" id="SSF48179">
    <property type="entry name" value="6-phosphogluconate dehydrogenase C-terminal domain-like"/>
    <property type="match status" value="1"/>
</dbReference>
<evidence type="ECO:0000313" key="14">
    <source>
        <dbReference type="EMBL" id="TDL28226.1"/>
    </source>
</evidence>
<dbReference type="NCBIfam" id="NF000940">
    <property type="entry name" value="PRK00094.1-2"/>
    <property type="match status" value="1"/>
</dbReference>
<evidence type="ECO:0000259" key="12">
    <source>
        <dbReference type="Pfam" id="PF01210"/>
    </source>
</evidence>
<dbReference type="Pfam" id="PF07479">
    <property type="entry name" value="NAD_Gly3P_dh_C"/>
    <property type="match status" value="1"/>
</dbReference>
<dbReference type="SUPFAM" id="SSF51735">
    <property type="entry name" value="NAD(P)-binding Rossmann-fold domains"/>
    <property type="match status" value="1"/>
</dbReference>
<keyword evidence="3 9" id="KW-0520">NAD</keyword>
<dbReference type="InterPro" id="IPR036291">
    <property type="entry name" value="NAD(P)-bd_dom_sf"/>
</dbReference>
<dbReference type="GO" id="GO:0141152">
    <property type="term" value="F:glycerol-3-phosphate dehydrogenase (NAD+) activity"/>
    <property type="evidence" value="ECO:0007669"/>
    <property type="project" value="UniProtKB-UniRule"/>
</dbReference>
<dbReference type="InterPro" id="IPR008927">
    <property type="entry name" value="6-PGluconate_DH-like_C_sf"/>
</dbReference>
<dbReference type="HAMAP" id="MF_00394">
    <property type="entry name" value="NAD_Glyc3P_dehydrog"/>
    <property type="match status" value="1"/>
</dbReference>
<evidence type="ECO:0000256" key="7">
    <source>
        <dbReference type="PIRSR" id="PIRSR000114-1"/>
    </source>
</evidence>
<evidence type="ECO:0000256" key="1">
    <source>
        <dbReference type="ARBA" id="ARBA00011009"/>
    </source>
</evidence>
<dbReference type="GO" id="GO:0005975">
    <property type="term" value="P:carbohydrate metabolic process"/>
    <property type="evidence" value="ECO:0007669"/>
    <property type="project" value="InterPro"/>
</dbReference>
<evidence type="ECO:0000256" key="5">
    <source>
        <dbReference type="ARBA" id="ARBA00060503"/>
    </source>
</evidence>
<comment type="catalytic activity">
    <reaction evidence="4 11">
        <text>sn-glycerol 3-phosphate + NAD(+) = dihydroxyacetone phosphate + NADH + H(+)</text>
        <dbReference type="Rhea" id="RHEA:11092"/>
        <dbReference type="ChEBI" id="CHEBI:15378"/>
        <dbReference type="ChEBI" id="CHEBI:57540"/>
        <dbReference type="ChEBI" id="CHEBI:57597"/>
        <dbReference type="ChEBI" id="CHEBI:57642"/>
        <dbReference type="ChEBI" id="CHEBI:57945"/>
        <dbReference type="EC" id="1.1.1.8"/>
    </reaction>
</comment>
<organism evidence="14 15">
    <name type="scientific">Rickenella mellea</name>
    <dbReference type="NCBI Taxonomy" id="50990"/>
    <lineage>
        <taxon>Eukaryota</taxon>
        <taxon>Fungi</taxon>
        <taxon>Dikarya</taxon>
        <taxon>Basidiomycota</taxon>
        <taxon>Agaricomycotina</taxon>
        <taxon>Agaricomycetes</taxon>
        <taxon>Hymenochaetales</taxon>
        <taxon>Rickenellaceae</taxon>
        <taxon>Rickenella</taxon>
    </lineage>
</organism>
<feature type="binding site" evidence="8">
    <location>
        <begin position="270"/>
        <end position="271"/>
    </location>
    <ligand>
        <name>substrate</name>
    </ligand>
</feature>
<evidence type="ECO:0000256" key="6">
    <source>
        <dbReference type="ARBA" id="ARBA00084116"/>
    </source>
</evidence>
<evidence type="ECO:0000256" key="3">
    <source>
        <dbReference type="ARBA" id="ARBA00023027"/>
    </source>
</evidence>
<feature type="binding site" evidence="9">
    <location>
        <begin position="17"/>
        <end position="22"/>
    </location>
    <ligand>
        <name>NAD(+)</name>
        <dbReference type="ChEBI" id="CHEBI:57540"/>
    </ligand>
</feature>
<evidence type="ECO:0000259" key="13">
    <source>
        <dbReference type="Pfam" id="PF07479"/>
    </source>
</evidence>
<evidence type="ECO:0000313" key="15">
    <source>
        <dbReference type="Proteomes" id="UP000294933"/>
    </source>
</evidence>
<sequence length="369" mass="40078">MPPSQQTDSKSEVLVMGAGNFGSCLADHLGDSSHEVLLWSREEDVVKHFNKYHKNPKYLTDHSFPETITAIGPDLPSADILSKIDVLLFAIPTEGLRETLTRLRPRMDENNVPLLIFVNKGIEVGTQALTLEIVADTCGKEFARVATFISGPSFAKEIIRRQPTSVSVASLSQAHAEKASKLFHQPWFRCYTGKDPIGIELAGALKNVYAIVTGIADGLGFENNTRASLITRGLAEMTRIGAAYGASPLTFLTLAGVGDLFLTCSSPTSRNYTVGYRLGKGEKLEDIIRTLGSVAEGVTTTKGLKTIIDELAVVAPIANGIYEVLYEGKDVREQANLLMAHPPVSEIDLPERRRGGPVSQLMKKLGLEE</sequence>
<dbReference type="InterPro" id="IPR013328">
    <property type="entry name" value="6PGD_dom2"/>
</dbReference>
<dbReference type="EC" id="1.1.1.8" evidence="11"/>
<dbReference type="Gene3D" id="1.10.1040.10">
    <property type="entry name" value="N-(1-d-carboxylethyl)-l-norvaline Dehydrogenase, domain 2"/>
    <property type="match status" value="1"/>
</dbReference>
<gene>
    <name evidence="14" type="ORF">BD410DRAFT_818657</name>
</gene>
<dbReference type="Gene3D" id="3.40.50.720">
    <property type="entry name" value="NAD(P)-binding Rossmann-like Domain"/>
    <property type="match status" value="1"/>
</dbReference>
<keyword evidence="2 10" id="KW-0560">Oxidoreductase</keyword>
<feature type="binding site" evidence="8">
    <location>
        <position position="120"/>
    </location>
    <ligand>
        <name>substrate</name>
    </ligand>
</feature>
<feature type="binding site" evidence="9">
    <location>
        <position position="155"/>
    </location>
    <ligand>
        <name>NAD(+)</name>
        <dbReference type="ChEBI" id="CHEBI:57540"/>
    </ligand>
</feature>
<dbReference type="GO" id="GO:0005829">
    <property type="term" value="C:cytosol"/>
    <property type="evidence" value="ECO:0007669"/>
    <property type="project" value="TreeGrafter"/>
</dbReference>
<dbReference type="PIRSF" id="PIRSF000114">
    <property type="entry name" value="Glycerol-3-P_dh"/>
    <property type="match status" value="1"/>
</dbReference>
<dbReference type="NCBIfam" id="NF000942">
    <property type="entry name" value="PRK00094.1-4"/>
    <property type="match status" value="1"/>
</dbReference>
<dbReference type="VEuPathDB" id="FungiDB:BD410DRAFT_818657"/>
<comment type="subcellular location">
    <subcellularLocation>
        <location evidence="5">Glycosome</location>
    </subcellularLocation>
</comment>
<evidence type="ECO:0000256" key="2">
    <source>
        <dbReference type="ARBA" id="ARBA00023002"/>
    </source>
</evidence>
<dbReference type="PRINTS" id="PR00077">
    <property type="entry name" value="GPDHDRGNASE"/>
</dbReference>
<dbReference type="PANTHER" id="PTHR11728:SF1">
    <property type="entry name" value="GLYCEROL-3-PHOSPHATE DEHYDROGENASE [NAD(+)] 2, CHLOROPLASTIC"/>
    <property type="match status" value="1"/>
</dbReference>
<dbReference type="PANTHER" id="PTHR11728">
    <property type="entry name" value="GLYCEROL-3-PHOSPHATE DEHYDROGENASE"/>
    <property type="match status" value="1"/>
</dbReference>
<dbReference type="InterPro" id="IPR006168">
    <property type="entry name" value="G3P_DH_NAD-dep"/>
</dbReference>
<feature type="domain" description="Glycerol-3-phosphate dehydrogenase NAD-dependent C-terminal" evidence="13">
    <location>
        <begin position="195"/>
        <end position="333"/>
    </location>
</feature>